<gene>
    <name evidence="1" type="ORF">MRATA1EN1_LOCUS12714</name>
</gene>
<dbReference type="Proteomes" id="UP001176941">
    <property type="component" value="Chromosome 21"/>
</dbReference>
<keyword evidence="2" id="KW-1185">Reference proteome</keyword>
<proteinExistence type="predicted"/>
<dbReference type="EMBL" id="OX459957">
    <property type="protein sequence ID" value="CAI9163752.1"/>
    <property type="molecule type" value="Genomic_DNA"/>
</dbReference>
<reference evidence="1" key="1">
    <citation type="submission" date="2023-04" db="EMBL/GenBank/DDBJ databases">
        <authorList>
            <consortium name="ELIXIR-Norway"/>
        </authorList>
    </citation>
    <scope>NUCLEOTIDE SEQUENCE [LARGE SCALE GENOMIC DNA]</scope>
</reference>
<evidence type="ECO:0000313" key="2">
    <source>
        <dbReference type="Proteomes" id="UP001176941"/>
    </source>
</evidence>
<organism evidence="1 2">
    <name type="scientific">Rangifer tarandus platyrhynchus</name>
    <name type="common">Svalbard reindeer</name>
    <dbReference type="NCBI Taxonomy" id="3082113"/>
    <lineage>
        <taxon>Eukaryota</taxon>
        <taxon>Metazoa</taxon>
        <taxon>Chordata</taxon>
        <taxon>Craniata</taxon>
        <taxon>Vertebrata</taxon>
        <taxon>Euteleostomi</taxon>
        <taxon>Mammalia</taxon>
        <taxon>Eutheria</taxon>
        <taxon>Laurasiatheria</taxon>
        <taxon>Artiodactyla</taxon>
        <taxon>Ruminantia</taxon>
        <taxon>Pecora</taxon>
        <taxon>Cervidae</taxon>
        <taxon>Odocoileinae</taxon>
        <taxon>Rangifer</taxon>
    </lineage>
</organism>
<accession>A0ABN8YT61</accession>
<name>A0ABN8YT61_RANTA</name>
<evidence type="ECO:0000313" key="1">
    <source>
        <dbReference type="EMBL" id="CAI9163752.1"/>
    </source>
</evidence>
<protein>
    <submittedName>
        <fullName evidence="1">Uncharacterized protein</fullName>
    </submittedName>
</protein>
<sequence length="107" mass="12078">MRFSWQEYWSGISFNWYCHFLLQGIFLTQGSNSLLGSPAWQADSLPLSHLGSSSRLIRHYVMRRFARERVLKSPNLTCAPALSHRCQSRCPSCRLTAPCQTAGQASG</sequence>